<sequence>MPCNGFPHSTRPAPHGAVYRLVGKYLPDLIYGANDGIITTLAVVSGVTGAALSSKVILILGFANLVADGFSMGASNVLSRRSDVQSSAIPTLAAAASHGFATFLGFIIAGLIPLLAYLLPWFDGDRFAAATTLALVTLFTVGAGRAFFTGRGWLVSGLEMLLVGALAAGVAYGVGALGAALVG</sequence>
<reference evidence="6 7" key="1">
    <citation type="submission" date="2020-01" db="EMBL/GenBank/DDBJ databases">
        <title>Microvirga sp. nov., an arsenate reduction bacterium isolated from Tibet hotspring sediments.</title>
        <authorList>
            <person name="Yuan C.-G."/>
        </authorList>
    </citation>
    <scope>NUCLEOTIDE SEQUENCE [LARGE SCALE GENOMIC DNA]</scope>
    <source>
        <strain evidence="6 7">SYSU G3D203</strain>
    </source>
</reference>
<name>A0ABW9Z2E8_9HYPH</name>
<keyword evidence="3 5" id="KW-1133">Transmembrane helix</keyword>
<feature type="transmembrane region" description="Helical" evidence="5">
    <location>
        <begin position="56"/>
        <end position="78"/>
    </location>
</feature>
<evidence type="ECO:0008006" key="8">
    <source>
        <dbReference type="Google" id="ProtNLM"/>
    </source>
</evidence>
<evidence type="ECO:0000256" key="4">
    <source>
        <dbReference type="ARBA" id="ARBA00023136"/>
    </source>
</evidence>
<dbReference type="InterPro" id="IPR008217">
    <property type="entry name" value="Ccc1_fam"/>
</dbReference>
<keyword evidence="7" id="KW-1185">Reference proteome</keyword>
<dbReference type="Proteomes" id="UP000818323">
    <property type="component" value="Unassembled WGS sequence"/>
</dbReference>
<evidence type="ECO:0000256" key="1">
    <source>
        <dbReference type="ARBA" id="ARBA00004127"/>
    </source>
</evidence>
<accession>A0ABW9Z2E8</accession>
<protein>
    <recommendedName>
        <fullName evidence="8">VIT family protein</fullName>
    </recommendedName>
</protein>
<evidence type="ECO:0000256" key="5">
    <source>
        <dbReference type="SAM" id="Phobius"/>
    </source>
</evidence>
<dbReference type="EMBL" id="JAAAXJ010000020">
    <property type="protein sequence ID" value="NBJ26849.1"/>
    <property type="molecule type" value="Genomic_DNA"/>
</dbReference>
<comment type="subcellular location">
    <subcellularLocation>
        <location evidence="1">Endomembrane system</location>
        <topology evidence="1">Multi-pass membrane protein</topology>
    </subcellularLocation>
</comment>
<evidence type="ECO:0000256" key="2">
    <source>
        <dbReference type="ARBA" id="ARBA00022692"/>
    </source>
</evidence>
<evidence type="ECO:0000313" key="7">
    <source>
        <dbReference type="Proteomes" id="UP000818323"/>
    </source>
</evidence>
<evidence type="ECO:0000256" key="3">
    <source>
        <dbReference type="ARBA" id="ARBA00022989"/>
    </source>
</evidence>
<keyword evidence="4 5" id="KW-0472">Membrane</keyword>
<keyword evidence="2 5" id="KW-0812">Transmembrane</keyword>
<organism evidence="6 7">
    <name type="scientific">Microvirga arsenatis</name>
    <dbReference type="NCBI Taxonomy" id="2692265"/>
    <lineage>
        <taxon>Bacteria</taxon>
        <taxon>Pseudomonadati</taxon>
        <taxon>Pseudomonadota</taxon>
        <taxon>Alphaproteobacteria</taxon>
        <taxon>Hyphomicrobiales</taxon>
        <taxon>Methylobacteriaceae</taxon>
        <taxon>Microvirga</taxon>
    </lineage>
</organism>
<feature type="transmembrane region" description="Helical" evidence="5">
    <location>
        <begin position="160"/>
        <end position="182"/>
    </location>
</feature>
<proteinExistence type="predicted"/>
<evidence type="ECO:0000313" key="6">
    <source>
        <dbReference type="EMBL" id="NBJ26849.1"/>
    </source>
</evidence>
<feature type="transmembrane region" description="Helical" evidence="5">
    <location>
        <begin position="127"/>
        <end position="148"/>
    </location>
</feature>
<dbReference type="Pfam" id="PF01988">
    <property type="entry name" value="VIT1"/>
    <property type="match status" value="2"/>
</dbReference>
<gene>
    <name evidence="6" type="ORF">GR303_21160</name>
</gene>
<comment type="caution">
    <text evidence="6">The sequence shown here is derived from an EMBL/GenBank/DDBJ whole genome shotgun (WGS) entry which is preliminary data.</text>
</comment>
<dbReference type="PANTHER" id="PTHR31851">
    <property type="entry name" value="FE(2+)/MN(2+) TRANSPORTER PCL1"/>
    <property type="match status" value="1"/>
</dbReference>
<feature type="transmembrane region" description="Helical" evidence="5">
    <location>
        <begin position="99"/>
        <end position="121"/>
    </location>
</feature>